<evidence type="ECO:0000313" key="2">
    <source>
        <dbReference type="Proteomes" id="UP000236286"/>
    </source>
</evidence>
<proteinExistence type="predicted"/>
<accession>A0A2J7TMF3</accession>
<dbReference type="OrthoDB" id="8452177at2"/>
<gene>
    <name evidence="1" type="ORF">CR492_03445</name>
</gene>
<dbReference type="EMBL" id="PDZR01000001">
    <property type="protein sequence ID" value="PNG27952.1"/>
    <property type="molecule type" value="Genomic_DNA"/>
</dbReference>
<protein>
    <recommendedName>
        <fullName evidence="3">Flagellar FliJ protein</fullName>
    </recommendedName>
</protein>
<sequence length="138" mass="15970">MDERLRKARRLLKAVIGFDRLAEQRVADVNRRAAELERRRAELAAFMAAEDSVAGLFAEAMMRRFDQIERHRVRLRSEIAGETERRLEARGRLRRAETLVDHLVNVQRRHDEKALLERMIEASPQISKQGPGKIEGSS</sequence>
<comment type="caution">
    <text evidence="1">The sequence shown here is derived from an EMBL/GenBank/DDBJ whole genome shotgun (WGS) entry which is preliminary data.</text>
</comment>
<evidence type="ECO:0000313" key="1">
    <source>
        <dbReference type="EMBL" id="PNG27952.1"/>
    </source>
</evidence>
<organism evidence="1 2">
    <name type="scientific">Methylocella silvestris</name>
    <dbReference type="NCBI Taxonomy" id="199596"/>
    <lineage>
        <taxon>Bacteria</taxon>
        <taxon>Pseudomonadati</taxon>
        <taxon>Pseudomonadota</taxon>
        <taxon>Alphaproteobacteria</taxon>
        <taxon>Hyphomicrobiales</taxon>
        <taxon>Beijerinckiaceae</taxon>
        <taxon>Methylocella</taxon>
    </lineage>
</organism>
<evidence type="ECO:0008006" key="3">
    <source>
        <dbReference type="Google" id="ProtNLM"/>
    </source>
</evidence>
<dbReference type="AlphaFoldDB" id="A0A2J7TMF3"/>
<dbReference type="Proteomes" id="UP000236286">
    <property type="component" value="Unassembled WGS sequence"/>
</dbReference>
<name>A0A2J7TMF3_METSI</name>
<dbReference type="RefSeq" id="WP_102842259.1">
    <property type="nucleotide sequence ID" value="NZ_PDZR01000001.1"/>
</dbReference>
<reference evidence="1 2" key="1">
    <citation type="submission" date="2017-10" db="EMBL/GenBank/DDBJ databases">
        <title>Genome announcement of Methylocella silvestris TVC from permafrost.</title>
        <authorList>
            <person name="Wang J."/>
            <person name="Geng K."/>
            <person name="Ul-Haque F."/>
            <person name="Crombie A.T."/>
            <person name="Street L.E."/>
            <person name="Wookey P.A."/>
            <person name="Murrell J.C."/>
            <person name="Pratscher J."/>
        </authorList>
    </citation>
    <scope>NUCLEOTIDE SEQUENCE [LARGE SCALE GENOMIC DNA]</scope>
    <source>
        <strain evidence="1 2">TVC</strain>
    </source>
</reference>